<dbReference type="EMBL" id="CM007383">
    <property type="protein sequence ID" value="ONK75150.1"/>
    <property type="molecule type" value="Genomic_DNA"/>
</dbReference>
<dbReference type="InterPro" id="IPR017455">
    <property type="entry name" value="Znf_FYVE-rel"/>
</dbReference>
<evidence type="ECO:0000256" key="3">
    <source>
        <dbReference type="ARBA" id="ARBA00022833"/>
    </source>
</evidence>
<evidence type="ECO:0000259" key="5">
    <source>
        <dbReference type="PROSITE" id="PS50178"/>
    </source>
</evidence>
<evidence type="ECO:0000256" key="4">
    <source>
        <dbReference type="PROSITE-ProRule" id="PRU00091"/>
    </source>
</evidence>
<dbReference type="AlphaFoldDB" id="A0A5P1FF15"/>
<dbReference type="SUPFAM" id="SSF57903">
    <property type="entry name" value="FYVE/PHD zinc finger"/>
    <property type="match status" value="1"/>
</dbReference>
<dbReference type="CDD" id="cd11526">
    <property type="entry name" value="SYLF_FYVE"/>
    <property type="match status" value="1"/>
</dbReference>
<dbReference type="InterPro" id="IPR051702">
    <property type="entry name" value="SH3_domain_YSC84-like"/>
</dbReference>
<dbReference type="OMA" id="VAPCYSY"/>
<dbReference type="InterPro" id="IPR013083">
    <property type="entry name" value="Znf_RING/FYVE/PHD"/>
</dbReference>
<dbReference type="Gramene" id="ONK75150">
    <property type="protein sequence ID" value="ONK75150"/>
    <property type="gene ID" value="A4U43_C03F13880"/>
</dbReference>
<sequence length="468" mass="50591">MSSYSSLARLVSQGCYGDNFIAFQSDPAQSSCSSGQGTWKQNHLYQLPGNSNLYDDSDTAEDLYISPQPPAKPEVNLKNVLSGIVAILTGSNKGLGTMLPEQESDSTVEFLGPEVNGVSSLHSSVCAPSAPPLTEEDAINYTVYRDLLVADPPEWLPDSCTKVCMQCNSPFTALTRGRHHCRFCGHIFCRACSKGRCLLPAKFRLQDPQRVCDACYDRLQPVQETLKHFISNAAQSAKHDVMDWTCTRGWLNLPIGLSMEHEIYKAANTLTNYCQVARLNPEKSIPQAVLKGASGLAILTVAKVGALLTYKLGTGLVVYRRSDGSWSAPSAILSAGLGWGAQIGGELMDFIIVLHGYETVKTFCSRMHFSLGAGLSVAAGPVGRVFEADFRSGDRGSGLCYTYSCSKGAFIGVSLEGSIVTTRMDTNLMFYGDPYMTTADILLGTVQRPIAAQPLYSALDNLYSNLGC</sequence>
<evidence type="ECO:0000256" key="1">
    <source>
        <dbReference type="ARBA" id="ARBA00022723"/>
    </source>
</evidence>
<dbReference type="PANTHER" id="PTHR15629:SF2">
    <property type="entry name" value="SH3 DOMAIN-CONTAINING YSC84-LIKE PROTEIN 1"/>
    <property type="match status" value="1"/>
</dbReference>
<dbReference type="GO" id="GO:0035091">
    <property type="term" value="F:phosphatidylinositol binding"/>
    <property type="evidence" value="ECO:0007669"/>
    <property type="project" value="TreeGrafter"/>
</dbReference>
<dbReference type="FunFam" id="3.30.40.10:FF:000151">
    <property type="entry name" value="Zinc finger family protein"/>
    <property type="match status" value="1"/>
</dbReference>
<gene>
    <name evidence="6" type="ORF">A4U43_C03F13880</name>
</gene>
<dbReference type="GO" id="GO:0008270">
    <property type="term" value="F:zinc ion binding"/>
    <property type="evidence" value="ECO:0007669"/>
    <property type="project" value="UniProtKB-KW"/>
</dbReference>
<dbReference type="OrthoDB" id="443981at2759"/>
<dbReference type="Pfam" id="PF01363">
    <property type="entry name" value="FYVE"/>
    <property type="match status" value="1"/>
</dbReference>
<dbReference type="InterPro" id="IPR000306">
    <property type="entry name" value="Znf_FYVE"/>
</dbReference>
<keyword evidence="1" id="KW-0479">Metal-binding</keyword>
<keyword evidence="2 4" id="KW-0863">Zinc-finger</keyword>
<name>A0A5P1FF15_ASPOF</name>
<dbReference type="Proteomes" id="UP000243459">
    <property type="component" value="Chromosome 3"/>
</dbReference>
<dbReference type="Gene3D" id="3.30.40.10">
    <property type="entry name" value="Zinc/RING finger domain, C3HC4 (zinc finger)"/>
    <property type="match status" value="1"/>
</dbReference>
<reference evidence="7" key="1">
    <citation type="journal article" date="2017" name="Nat. Commun.">
        <title>The asparagus genome sheds light on the origin and evolution of a young Y chromosome.</title>
        <authorList>
            <person name="Harkess A."/>
            <person name="Zhou J."/>
            <person name="Xu C."/>
            <person name="Bowers J.E."/>
            <person name="Van der Hulst R."/>
            <person name="Ayyampalayam S."/>
            <person name="Mercati F."/>
            <person name="Riccardi P."/>
            <person name="McKain M.R."/>
            <person name="Kakrana A."/>
            <person name="Tang H."/>
            <person name="Ray J."/>
            <person name="Groenendijk J."/>
            <person name="Arikit S."/>
            <person name="Mathioni S.M."/>
            <person name="Nakano M."/>
            <person name="Shan H."/>
            <person name="Telgmann-Rauber A."/>
            <person name="Kanno A."/>
            <person name="Yue Z."/>
            <person name="Chen H."/>
            <person name="Li W."/>
            <person name="Chen Y."/>
            <person name="Xu X."/>
            <person name="Zhang Y."/>
            <person name="Luo S."/>
            <person name="Chen H."/>
            <person name="Gao J."/>
            <person name="Mao Z."/>
            <person name="Pires J.C."/>
            <person name="Luo M."/>
            <person name="Kudrna D."/>
            <person name="Wing R.A."/>
            <person name="Meyers B.C."/>
            <person name="Yi K."/>
            <person name="Kong H."/>
            <person name="Lavrijsen P."/>
            <person name="Sunseri F."/>
            <person name="Falavigna A."/>
            <person name="Ye Y."/>
            <person name="Leebens-Mack J.H."/>
            <person name="Chen G."/>
        </authorList>
    </citation>
    <scope>NUCLEOTIDE SEQUENCE [LARGE SCALE GENOMIC DNA]</scope>
    <source>
        <strain evidence="7">cv. DH0086</strain>
    </source>
</reference>
<evidence type="ECO:0000313" key="6">
    <source>
        <dbReference type="EMBL" id="ONK75150.1"/>
    </source>
</evidence>
<dbReference type="PROSITE" id="PS50178">
    <property type="entry name" value="ZF_FYVE"/>
    <property type="match status" value="1"/>
</dbReference>
<keyword evidence="7" id="KW-1185">Reference proteome</keyword>
<dbReference type="InterPro" id="IPR011011">
    <property type="entry name" value="Znf_FYVE_PHD"/>
</dbReference>
<organism evidence="6 7">
    <name type="scientific">Asparagus officinalis</name>
    <name type="common">Garden asparagus</name>
    <dbReference type="NCBI Taxonomy" id="4686"/>
    <lineage>
        <taxon>Eukaryota</taxon>
        <taxon>Viridiplantae</taxon>
        <taxon>Streptophyta</taxon>
        <taxon>Embryophyta</taxon>
        <taxon>Tracheophyta</taxon>
        <taxon>Spermatophyta</taxon>
        <taxon>Magnoliopsida</taxon>
        <taxon>Liliopsida</taxon>
        <taxon>Asparagales</taxon>
        <taxon>Asparagaceae</taxon>
        <taxon>Asparagoideae</taxon>
        <taxon>Asparagus</taxon>
    </lineage>
</organism>
<evidence type="ECO:0000313" key="7">
    <source>
        <dbReference type="Proteomes" id="UP000243459"/>
    </source>
</evidence>
<accession>A0A5P1FF15</accession>
<dbReference type="InterPro" id="IPR007461">
    <property type="entry name" value="Ysc84_actin-binding"/>
</dbReference>
<keyword evidence="3" id="KW-0862">Zinc</keyword>
<proteinExistence type="predicted"/>
<feature type="domain" description="FYVE-type" evidence="5">
    <location>
        <begin position="158"/>
        <end position="220"/>
    </location>
</feature>
<dbReference type="PANTHER" id="PTHR15629">
    <property type="entry name" value="SH3YL1 PROTEIN"/>
    <property type="match status" value="1"/>
</dbReference>
<dbReference type="SMART" id="SM00064">
    <property type="entry name" value="FYVE"/>
    <property type="match status" value="1"/>
</dbReference>
<dbReference type="Pfam" id="PF04366">
    <property type="entry name" value="Ysc84"/>
    <property type="match status" value="1"/>
</dbReference>
<evidence type="ECO:0000256" key="2">
    <source>
        <dbReference type="ARBA" id="ARBA00022771"/>
    </source>
</evidence>
<protein>
    <recommendedName>
        <fullName evidence="5">FYVE-type domain-containing protein</fullName>
    </recommendedName>
</protein>